<comment type="caution">
    <text evidence="2">The sequence shown here is derived from an EMBL/GenBank/DDBJ whole genome shotgun (WGS) entry which is preliminary data.</text>
</comment>
<name>A0A8I1GDV5_9GAMM</name>
<evidence type="ECO:0000313" key="2">
    <source>
        <dbReference type="EMBL" id="MBJ7317122.1"/>
    </source>
</evidence>
<accession>A0A8I1GDV5</accession>
<dbReference type="RefSeq" id="WP_199494718.1">
    <property type="nucleotide sequence ID" value="NZ_JAEMOO010000009.1"/>
</dbReference>
<dbReference type="Proteomes" id="UP000621390">
    <property type="component" value="Unassembled WGS sequence"/>
</dbReference>
<dbReference type="EMBL" id="JAEMOP010000009">
    <property type="protein sequence ID" value="MBJ7317122.1"/>
    <property type="molecule type" value="Genomic_DNA"/>
</dbReference>
<sequence length="97" mass="10471">MTSSLDDQIAQLEQNLKNRKLALKVRSCQVVSTTCDKLSSPTALCFAVGTGFFIGELSDRPQKMESKKQGKSKSGAALKILRIITGVQTAASFAKHL</sequence>
<proteinExistence type="predicted"/>
<reference evidence="2 4" key="1">
    <citation type="submission" date="2020-09" db="EMBL/GenBank/DDBJ databases">
        <title>Draft Genomes of Bacterial Isolates from North Pond Shallow Sediments.</title>
        <authorList>
            <person name="Kiel Reese B."/>
            <person name="Mullis M."/>
            <person name="Weisend R.E."/>
        </authorList>
    </citation>
    <scope>NUCLEOTIDE SEQUENCE</scope>
    <source>
        <strain evidence="2">KJE-2</strain>
        <strain evidence="1 4">KJE-3</strain>
    </source>
</reference>
<dbReference type="EMBL" id="JAEMOS010000032">
    <property type="protein sequence ID" value="MBJ7267337.1"/>
    <property type="molecule type" value="Genomic_DNA"/>
</dbReference>
<evidence type="ECO:0000313" key="3">
    <source>
        <dbReference type="Proteomes" id="UP000621390"/>
    </source>
</evidence>
<keyword evidence="4" id="KW-1185">Reference proteome</keyword>
<evidence type="ECO:0000313" key="1">
    <source>
        <dbReference type="EMBL" id="MBJ7267337.1"/>
    </source>
</evidence>
<dbReference type="AlphaFoldDB" id="A0A8I1GDV5"/>
<dbReference type="Proteomes" id="UP000655994">
    <property type="component" value="Unassembled WGS sequence"/>
</dbReference>
<gene>
    <name evidence="1" type="ORF">JHC10_10350</name>
    <name evidence="2" type="ORF">JHC11_14075</name>
</gene>
<evidence type="ECO:0000313" key="4">
    <source>
        <dbReference type="Proteomes" id="UP000655994"/>
    </source>
</evidence>
<organism evidence="2 3">
    <name type="scientific">Idiomarina abyssalis</name>
    <dbReference type="NCBI Taxonomy" id="86102"/>
    <lineage>
        <taxon>Bacteria</taxon>
        <taxon>Pseudomonadati</taxon>
        <taxon>Pseudomonadota</taxon>
        <taxon>Gammaproteobacteria</taxon>
        <taxon>Alteromonadales</taxon>
        <taxon>Idiomarinaceae</taxon>
        <taxon>Idiomarina</taxon>
    </lineage>
</organism>
<protein>
    <submittedName>
        <fullName evidence="2">Uncharacterized protein</fullName>
    </submittedName>
</protein>